<comment type="subcellular location">
    <subcellularLocation>
        <location evidence="1">Nucleus</location>
    </subcellularLocation>
</comment>
<dbReference type="PANTHER" id="PTHR14738:SF29">
    <property type="entry name" value="ZINC FINGER CCCH DOMAIN-CONTAINING PROTEIN 14"/>
    <property type="match status" value="1"/>
</dbReference>
<evidence type="ECO:0000256" key="1">
    <source>
        <dbReference type="ARBA" id="ARBA00004123"/>
    </source>
</evidence>
<keyword evidence="7" id="KW-0862">Zinc</keyword>
<evidence type="ECO:0000256" key="5">
    <source>
        <dbReference type="ARBA" id="ARBA00022737"/>
    </source>
</evidence>
<dbReference type="Gene3D" id="1.20.1390.10">
    <property type="entry name" value="PWI domain"/>
    <property type="match status" value="1"/>
</dbReference>
<evidence type="ECO:0000256" key="8">
    <source>
        <dbReference type="ARBA" id="ARBA00023242"/>
    </source>
</evidence>
<feature type="compositionally biased region" description="Basic and acidic residues" evidence="9">
    <location>
        <begin position="160"/>
        <end position="191"/>
    </location>
</feature>
<evidence type="ECO:0000313" key="11">
    <source>
        <dbReference type="Proteomes" id="UP001158576"/>
    </source>
</evidence>
<accession>A0ABN7SFQ1</accession>
<feature type="compositionally biased region" description="Polar residues" evidence="9">
    <location>
        <begin position="146"/>
        <end position="155"/>
    </location>
</feature>
<proteinExistence type="inferred from homology"/>
<keyword evidence="8" id="KW-0539">Nucleus</keyword>
<dbReference type="EMBL" id="OU015569">
    <property type="protein sequence ID" value="CAG5098511.1"/>
    <property type="molecule type" value="Genomic_DNA"/>
</dbReference>
<gene>
    <name evidence="10" type="ORF">OKIOD_LOCUS7295</name>
</gene>
<feature type="region of interest" description="Disordered" evidence="9">
    <location>
        <begin position="103"/>
        <end position="217"/>
    </location>
</feature>
<feature type="compositionally biased region" description="Basic and acidic residues" evidence="9">
    <location>
        <begin position="109"/>
        <end position="119"/>
    </location>
</feature>
<keyword evidence="4" id="KW-0479">Metal-binding</keyword>
<evidence type="ECO:0000256" key="9">
    <source>
        <dbReference type="SAM" id="MobiDB-lite"/>
    </source>
</evidence>
<keyword evidence="11" id="KW-1185">Reference proteome</keyword>
<evidence type="ECO:0000256" key="7">
    <source>
        <dbReference type="ARBA" id="ARBA00022833"/>
    </source>
</evidence>
<protein>
    <recommendedName>
        <fullName evidence="3">Zinc finger CCCH domain-containing protein 14</fullName>
    </recommendedName>
</protein>
<evidence type="ECO:0000256" key="6">
    <source>
        <dbReference type="ARBA" id="ARBA00022771"/>
    </source>
</evidence>
<evidence type="ECO:0000256" key="4">
    <source>
        <dbReference type="ARBA" id="ARBA00022723"/>
    </source>
</evidence>
<keyword evidence="5" id="KW-0677">Repeat</keyword>
<keyword evidence="6" id="KW-0863">Zinc-finger</keyword>
<sequence length="241" mass="28010">MTSNDVPQRLRLAIKSKLTTMDAFIDDELPDFIMVMLARKKSEEEMASELEPFLEDKSKSFTSWVMKLFEKEESHPAHPSHALAQEAEVAIQVEAPHLVVARGQEADQEADRGAENDHGRSRRKRSRSRTKRRSDSRSPRRPRLQKTGSKNTRISITPEKTAEEIYREKREASAERKRRIAEENVRQRMLADGDDGFGWSEGRKALQPKHEDPARITQRLIDEELQKLRKKKQNSMPRRQD</sequence>
<comment type="similarity">
    <text evidence="2">Belongs to the ZC3H14 family.</text>
</comment>
<dbReference type="PANTHER" id="PTHR14738">
    <property type="entry name" value="ZINC FINGER CCCH DOMAIN-CONTAINING PROTEIN 14"/>
    <property type="match status" value="1"/>
</dbReference>
<organism evidence="10 11">
    <name type="scientific">Oikopleura dioica</name>
    <name type="common">Tunicate</name>
    <dbReference type="NCBI Taxonomy" id="34765"/>
    <lineage>
        <taxon>Eukaryota</taxon>
        <taxon>Metazoa</taxon>
        <taxon>Chordata</taxon>
        <taxon>Tunicata</taxon>
        <taxon>Appendicularia</taxon>
        <taxon>Copelata</taxon>
        <taxon>Oikopleuridae</taxon>
        <taxon>Oikopleura</taxon>
    </lineage>
</organism>
<feature type="compositionally biased region" description="Basic residues" evidence="9">
    <location>
        <begin position="120"/>
        <end position="132"/>
    </location>
</feature>
<dbReference type="Proteomes" id="UP001158576">
    <property type="component" value="Chromosome XSR"/>
</dbReference>
<dbReference type="InterPro" id="IPR040366">
    <property type="entry name" value="Nab2/ZC3H14"/>
</dbReference>
<name>A0ABN7SFQ1_OIKDI</name>
<reference evidence="10 11" key="1">
    <citation type="submission" date="2021-04" db="EMBL/GenBank/DDBJ databases">
        <authorList>
            <person name="Bliznina A."/>
        </authorList>
    </citation>
    <scope>NUCLEOTIDE SEQUENCE [LARGE SCALE GENOMIC DNA]</scope>
</reference>
<evidence type="ECO:0000256" key="2">
    <source>
        <dbReference type="ARBA" id="ARBA00008423"/>
    </source>
</evidence>
<evidence type="ECO:0000313" key="10">
    <source>
        <dbReference type="EMBL" id="CAG5098511.1"/>
    </source>
</evidence>
<evidence type="ECO:0000256" key="3">
    <source>
        <dbReference type="ARBA" id="ARBA00015071"/>
    </source>
</evidence>
<feature type="compositionally biased region" description="Basic and acidic residues" evidence="9">
    <location>
        <begin position="201"/>
        <end position="217"/>
    </location>
</feature>